<keyword evidence="5 7" id="KW-1133">Transmembrane helix</keyword>
<comment type="similarity">
    <text evidence="7">Belongs to the binding-protein-dependent transport system permease family.</text>
</comment>
<accession>A0A2A6FSL2</accession>
<evidence type="ECO:0000256" key="3">
    <source>
        <dbReference type="ARBA" id="ARBA00022475"/>
    </source>
</evidence>
<gene>
    <name evidence="10" type="ORF">B5766_04205</name>
</gene>
<evidence type="ECO:0000313" key="10">
    <source>
        <dbReference type="EMBL" id="PDQ35670.1"/>
    </source>
</evidence>
<evidence type="ECO:0000256" key="4">
    <source>
        <dbReference type="ARBA" id="ARBA00022692"/>
    </source>
</evidence>
<dbReference type="InterPro" id="IPR035906">
    <property type="entry name" value="MetI-like_sf"/>
</dbReference>
<dbReference type="InterPro" id="IPR000515">
    <property type="entry name" value="MetI-like"/>
</dbReference>
<dbReference type="CDD" id="cd06261">
    <property type="entry name" value="TM_PBP2"/>
    <property type="match status" value="1"/>
</dbReference>
<keyword evidence="6 7" id="KW-0472">Membrane</keyword>
<feature type="transmembrane region" description="Helical" evidence="7">
    <location>
        <begin position="85"/>
        <end position="112"/>
    </location>
</feature>
<feature type="transmembrane region" description="Helical" evidence="7">
    <location>
        <begin position="213"/>
        <end position="236"/>
    </location>
</feature>
<comment type="caution">
    <text evidence="10">The sequence shown here is derived from an EMBL/GenBank/DDBJ whole genome shotgun (WGS) entry which is preliminary data.</text>
</comment>
<feature type="region of interest" description="Disordered" evidence="8">
    <location>
        <begin position="1"/>
        <end position="20"/>
    </location>
</feature>
<feature type="transmembrane region" description="Helical" evidence="7">
    <location>
        <begin position="124"/>
        <end position="145"/>
    </location>
</feature>
<feature type="transmembrane region" description="Helical" evidence="7">
    <location>
        <begin position="157"/>
        <end position="176"/>
    </location>
</feature>
<dbReference type="AlphaFoldDB" id="A0A2A6FSL2"/>
<proteinExistence type="inferred from homology"/>
<protein>
    <submittedName>
        <fullName evidence="10">ABC transporter permease</fullName>
    </submittedName>
</protein>
<organism evidence="10 11">
    <name type="scientific">Candidatus Lumbricidiphila eiseniae</name>
    <dbReference type="NCBI Taxonomy" id="1969409"/>
    <lineage>
        <taxon>Bacteria</taxon>
        <taxon>Bacillati</taxon>
        <taxon>Actinomycetota</taxon>
        <taxon>Actinomycetes</taxon>
        <taxon>Micrococcales</taxon>
        <taxon>Microbacteriaceae</taxon>
        <taxon>Candidatus Lumbricidiphila</taxon>
    </lineage>
</organism>
<keyword evidence="2 7" id="KW-0813">Transport</keyword>
<feature type="transmembrane region" description="Helical" evidence="7">
    <location>
        <begin position="261"/>
        <end position="282"/>
    </location>
</feature>
<evidence type="ECO:0000256" key="8">
    <source>
        <dbReference type="SAM" id="MobiDB-lite"/>
    </source>
</evidence>
<evidence type="ECO:0000256" key="5">
    <source>
        <dbReference type="ARBA" id="ARBA00022989"/>
    </source>
</evidence>
<keyword evidence="4 7" id="KW-0812">Transmembrane</keyword>
<keyword evidence="3" id="KW-1003">Cell membrane</keyword>
<evidence type="ECO:0000259" key="9">
    <source>
        <dbReference type="PROSITE" id="PS50928"/>
    </source>
</evidence>
<dbReference type="GO" id="GO:0055085">
    <property type="term" value="P:transmembrane transport"/>
    <property type="evidence" value="ECO:0007669"/>
    <property type="project" value="InterPro"/>
</dbReference>
<feature type="transmembrane region" description="Helical" evidence="7">
    <location>
        <begin position="29"/>
        <end position="52"/>
    </location>
</feature>
<dbReference type="PANTHER" id="PTHR43744">
    <property type="entry name" value="ABC TRANSPORTER PERMEASE PROTEIN MG189-RELATED-RELATED"/>
    <property type="match status" value="1"/>
</dbReference>
<feature type="domain" description="ABC transmembrane type-1" evidence="9">
    <location>
        <begin position="89"/>
        <end position="282"/>
    </location>
</feature>
<dbReference type="SUPFAM" id="SSF161098">
    <property type="entry name" value="MetI-like"/>
    <property type="match status" value="1"/>
</dbReference>
<dbReference type="PANTHER" id="PTHR43744:SF8">
    <property type="entry name" value="SN-GLYCEROL-3-PHOSPHATE TRANSPORT SYSTEM PERMEASE PROTEIN UGPE"/>
    <property type="match status" value="1"/>
</dbReference>
<dbReference type="Proteomes" id="UP000219994">
    <property type="component" value="Unassembled WGS sequence"/>
</dbReference>
<feature type="compositionally biased region" description="Polar residues" evidence="8">
    <location>
        <begin position="1"/>
        <end position="12"/>
    </location>
</feature>
<comment type="subcellular location">
    <subcellularLocation>
        <location evidence="1 7">Cell membrane</location>
        <topology evidence="1 7">Multi-pass membrane protein</topology>
    </subcellularLocation>
</comment>
<dbReference type="PROSITE" id="PS50928">
    <property type="entry name" value="ABC_TM1"/>
    <property type="match status" value="1"/>
</dbReference>
<evidence type="ECO:0000256" key="2">
    <source>
        <dbReference type="ARBA" id="ARBA00022448"/>
    </source>
</evidence>
<evidence type="ECO:0000313" key="11">
    <source>
        <dbReference type="Proteomes" id="UP000219994"/>
    </source>
</evidence>
<evidence type="ECO:0000256" key="1">
    <source>
        <dbReference type="ARBA" id="ARBA00004651"/>
    </source>
</evidence>
<dbReference type="Gene3D" id="1.10.3720.10">
    <property type="entry name" value="MetI-like"/>
    <property type="match status" value="1"/>
</dbReference>
<reference evidence="11" key="1">
    <citation type="submission" date="2017-03" db="EMBL/GenBank/DDBJ databases">
        <authorList>
            <person name="Lund M.B."/>
        </authorList>
    </citation>
    <scope>NUCLEOTIDE SEQUENCE [LARGE SCALE GENOMIC DNA]</scope>
</reference>
<evidence type="ECO:0000256" key="6">
    <source>
        <dbReference type="ARBA" id="ARBA00023136"/>
    </source>
</evidence>
<sequence length="297" mass="32170">MSITPTAKTSLSLPGDNVREPGRTRTQRLFWGIPYGIFTTALALLFIGPMIWTAVSSVAPSPGTAQTHGWGLGNYVQLATFQAGIITYIANSLFVSLLTVALTLFISLTGGYAFARFKFPGKNVLFLSTIAILMVPYSTLLIPLYVLLNSVGLQNSLVGVSLVLTMFQLPFSMFMMRISFESVPREIDDAAMVDGCSTFSTLRRVLIPAVKPGLITVGLFAFLTAWNDFVAPLILINDSDKITLPLAVANVRIQAQGVVNYGVTEAGVVVLAFPCIILFLVLQRHYVRGFMSGAFKG</sequence>
<dbReference type="Pfam" id="PF00528">
    <property type="entry name" value="BPD_transp_1"/>
    <property type="match status" value="1"/>
</dbReference>
<dbReference type="EMBL" id="NAEP01000028">
    <property type="protein sequence ID" value="PDQ35670.1"/>
    <property type="molecule type" value="Genomic_DNA"/>
</dbReference>
<evidence type="ECO:0000256" key="7">
    <source>
        <dbReference type="RuleBase" id="RU363032"/>
    </source>
</evidence>
<dbReference type="GO" id="GO:0005886">
    <property type="term" value="C:plasma membrane"/>
    <property type="evidence" value="ECO:0007669"/>
    <property type="project" value="UniProtKB-SubCell"/>
</dbReference>
<name>A0A2A6FSL2_9MICO</name>